<dbReference type="Gene3D" id="4.10.60.10">
    <property type="entry name" value="Zinc finger, CCHC-type"/>
    <property type="match status" value="1"/>
</dbReference>
<feature type="compositionally biased region" description="Polar residues" evidence="1">
    <location>
        <begin position="282"/>
        <end position="307"/>
    </location>
</feature>
<feature type="compositionally biased region" description="Low complexity" evidence="1">
    <location>
        <begin position="271"/>
        <end position="280"/>
    </location>
</feature>
<name>A0A147BL08_IXORI</name>
<dbReference type="EMBL" id="GEGO01003935">
    <property type="protein sequence ID" value="JAR91469.1"/>
    <property type="molecule type" value="Transcribed_RNA"/>
</dbReference>
<dbReference type="InterPro" id="IPR036875">
    <property type="entry name" value="Znf_CCHC_sf"/>
</dbReference>
<dbReference type="SUPFAM" id="SSF57756">
    <property type="entry name" value="Retrovirus zinc finger-like domains"/>
    <property type="match status" value="1"/>
</dbReference>
<dbReference type="InterPro" id="IPR001878">
    <property type="entry name" value="Znf_CCHC"/>
</dbReference>
<dbReference type="GO" id="GO:0008270">
    <property type="term" value="F:zinc ion binding"/>
    <property type="evidence" value="ECO:0007669"/>
    <property type="project" value="InterPro"/>
</dbReference>
<proteinExistence type="predicted"/>
<feature type="non-terminal residue" evidence="3">
    <location>
        <position position="363"/>
    </location>
</feature>
<organism evidence="3">
    <name type="scientific">Ixodes ricinus</name>
    <name type="common">Common tick</name>
    <name type="synonym">Acarus ricinus</name>
    <dbReference type="NCBI Taxonomy" id="34613"/>
    <lineage>
        <taxon>Eukaryota</taxon>
        <taxon>Metazoa</taxon>
        <taxon>Ecdysozoa</taxon>
        <taxon>Arthropoda</taxon>
        <taxon>Chelicerata</taxon>
        <taxon>Arachnida</taxon>
        <taxon>Acari</taxon>
        <taxon>Parasitiformes</taxon>
        <taxon>Ixodida</taxon>
        <taxon>Ixodoidea</taxon>
        <taxon>Ixodidae</taxon>
        <taxon>Ixodinae</taxon>
        <taxon>Ixodes</taxon>
    </lineage>
</organism>
<feature type="compositionally biased region" description="Basic residues" evidence="1">
    <location>
        <begin position="317"/>
        <end position="328"/>
    </location>
</feature>
<accession>A0A147BL08</accession>
<feature type="domain" description="CCHC-type" evidence="2">
    <location>
        <begin position="196"/>
        <end position="212"/>
    </location>
</feature>
<feature type="region of interest" description="Disordered" evidence="1">
    <location>
        <begin position="271"/>
        <end position="363"/>
    </location>
</feature>
<evidence type="ECO:0000313" key="3">
    <source>
        <dbReference type="EMBL" id="JAR91469.1"/>
    </source>
</evidence>
<evidence type="ECO:0000256" key="1">
    <source>
        <dbReference type="SAM" id="MobiDB-lite"/>
    </source>
</evidence>
<evidence type="ECO:0000259" key="2">
    <source>
        <dbReference type="SMART" id="SM00343"/>
    </source>
</evidence>
<sequence length="363" mass="39450">KRVRTEVFTKETSAAAQNSFSRFLVMHSEQNGKPLAKLSPFLISKTLENLIGQNFKAKKLASGDLLVEVENGVQSVVLLDLNKISDYKVSVTPHRTLNSCQGVISEDDLLESSEDEILEGLSGQGVVAVRRISIRRDGQERPSKHLVLTFASTVLPETIKAGYLYCKVRPYIPNPRRCFKCQRFGHSSVTCRGKTTCAKCGATDHPADTCEGTILKCVNCSGTHPTYSRACPKFQEEKKILTLKVKENLTYPEARKRFSFLRGGTYAEAAARGAAPPLKASVGTQYSPRDIECSTSPPTPSEASVGSQIPAASPKPPHSRTMPHRLGPKPRVVLDTTPSQGSAGPSTSSSQLEEEAMEVSVDS</sequence>
<feature type="non-terminal residue" evidence="3">
    <location>
        <position position="1"/>
    </location>
</feature>
<dbReference type="AlphaFoldDB" id="A0A147BL08"/>
<dbReference type="SMART" id="SM00343">
    <property type="entry name" value="ZnF_C2HC"/>
    <property type="match status" value="2"/>
</dbReference>
<feature type="compositionally biased region" description="Low complexity" evidence="1">
    <location>
        <begin position="337"/>
        <end position="351"/>
    </location>
</feature>
<feature type="domain" description="CCHC-type" evidence="2">
    <location>
        <begin position="177"/>
        <end position="193"/>
    </location>
</feature>
<dbReference type="GO" id="GO:0003676">
    <property type="term" value="F:nucleic acid binding"/>
    <property type="evidence" value="ECO:0007669"/>
    <property type="project" value="InterPro"/>
</dbReference>
<protein>
    <submittedName>
        <fullName evidence="3">Putative i-3 dr</fullName>
    </submittedName>
</protein>
<reference evidence="3" key="1">
    <citation type="journal article" date="2018" name="PLoS Negl. Trop. Dis.">
        <title>Sialome diversity of ticks revealed by RNAseq of single tick salivary glands.</title>
        <authorList>
            <person name="Perner J."/>
            <person name="Kropackova S."/>
            <person name="Kopacek P."/>
            <person name="Ribeiro J.M."/>
        </authorList>
    </citation>
    <scope>NUCLEOTIDE SEQUENCE</scope>
    <source>
        <strain evidence="3">Siblings of single egg batch collected in Ceske Budejovice</strain>
        <tissue evidence="3">Salivary glands</tissue>
    </source>
</reference>